<dbReference type="InterPro" id="IPR002557">
    <property type="entry name" value="Chitin-bd_dom"/>
</dbReference>
<sequence>MYLNYYIISFVSLWSGSIIRTLAASCKDFRPEEVAYPTPYITLQERSERCRALFSRYNSTGTANLNFVGQNTYHNPCKIECGLCVETELPDENEESNVLRSYPPHISLKDSVVQCQDEVEIFEQFMPSGTRCGPFHLCENNCCQPKPELFPNSKKAKERLKQQFDVNRFSQDVPKEWTKPLECHEEGYFRNPNDCHKFYRCYSTGTGRGGFAKTLFECNPATLIFNEQFKVCVTPEDENLNGNVCDSLESSDDADY</sequence>
<proteinExistence type="predicted"/>
<dbReference type="InterPro" id="IPR036508">
    <property type="entry name" value="Chitin-bd_dom_sf"/>
</dbReference>
<dbReference type="EMBL" id="WVUK01000062">
    <property type="protein sequence ID" value="KAF7490310.1"/>
    <property type="molecule type" value="Genomic_DNA"/>
</dbReference>
<dbReference type="GO" id="GO:0008061">
    <property type="term" value="F:chitin binding"/>
    <property type="evidence" value="ECO:0007669"/>
    <property type="project" value="InterPro"/>
</dbReference>
<reference evidence="4" key="4">
    <citation type="submission" date="2022-06" db="UniProtKB">
        <authorList>
            <consortium name="EnsemblMetazoa"/>
        </authorList>
    </citation>
    <scope>IDENTIFICATION</scope>
</reference>
<evidence type="ECO:0000313" key="2">
    <source>
        <dbReference type="EMBL" id="KAF7490310.1"/>
    </source>
</evidence>
<reference evidence="5" key="2">
    <citation type="journal article" date="2020" name="PLoS Negl. Trop. Dis.">
        <title>High-quality nuclear genome for Sarcoptes scabiei-A critical resource for a neglected parasite.</title>
        <authorList>
            <person name="Korhonen P.K."/>
            <person name="Gasser R.B."/>
            <person name="Ma G."/>
            <person name="Wang T."/>
            <person name="Stroehlein A.J."/>
            <person name="Young N.D."/>
            <person name="Ang C.S."/>
            <person name="Fernando D.D."/>
            <person name="Lu H.C."/>
            <person name="Taylor S."/>
            <person name="Reynolds S.L."/>
            <person name="Mofiz E."/>
            <person name="Najaraj S.H."/>
            <person name="Gowda H."/>
            <person name="Madugundu A."/>
            <person name="Renuse S."/>
            <person name="Holt D."/>
            <person name="Pandey A."/>
            <person name="Papenfuss A.T."/>
            <person name="Fischer K."/>
        </authorList>
    </citation>
    <scope>NUCLEOTIDE SEQUENCE [LARGE SCALE GENOMIC DNA]</scope>
</reference>
<name>A0A132A3T9_SARSC</name>
<organism evidence="3 6">
    <name type="scientific">Sarcoptes scabiei</name>
    <name type="common">Itch mite</name>
    <name type="synonym">Acarus scabiei</name>
    <dbReference type="NCBI Taxonomy" id="52283"/>
    <lineage>
        <taxon>Eukaryota</taxon>
        <taxon>Metazoa</taxon>
        <taxon>Ecdysozoa</taxon>
        <taxon>Arthropoda</taxon>
        <taxon>Chelicerata</taxon>
        <taxon>Arachnida</taxon>
        <taxon>Acari</taxon>
        <taxon>Acariformes</taxon>
        <taxon>Sarcoptiformes</taxon>
        <taxon>Astigmata</taxon>
        <taxon>Psoroptidia</taxon>
        <taxon>Sarcoptoidea</taxon>
        <taxon>Sarcoptidae</taxon>
        <taxon>Sarcoptinae</taxon>
        <taxon>Sarcoptes</taxon>
    </lineage>
</organism>
<dbReference type="VEuPathDB" id="VectorBase:SSCA007985"/>
<gene>
    <name evidence="3" type="ORF">QR98_0037360</name>
    <name evidence="2" type="ORF">SSS_5578</name>
</gene>
<dbReference type="Proteomes" id="UP000616769">
    <property type="component" value="Unassembled WGS sequence"/>
</dbReference>
<feature type="domain" description="Chitin-binding type-2" evidence="1">
    <location>
        <begin position="183"/>
        <end position="237"/>
    </location>
</feature>
<evidence type="ECO:0000313" key="5">
    <source>
        <dbReference type="Proteomes" id="UP000070412"/>
    </source>
</evidence>
<dbReference type="Gene3D" id="2.170.140.10">
    <property type="entry name" value="Chitin binding domain"/>
    <property type="match status" value="1"/>
</dbReference>
<evidence type="ECO:0000313" key="3">
    <source>
        <dbReference type="EMBL" id="KPM05275.1"/>
    </source>
</evidence>
<dbReference type="AlphaFoldDB" id="A0A132A3T9"/>
<protein>
    <submittedName>
        <fullName evidence="4">Chitin-binding type-2 domain-containing protein</fullName>
    </submittedName>
</protein>
<evidence type="ECO:0000313" key="4">
    <source>
        <dbReference type="EnsemblMetazoa" id="KAF7490310.1"/>
    </source>
</evidence>
<reference evidence="2" key="3">
    <citation type="submission" date="2020-01" db="EMBL/GenBank/DDBJ databases">
        <authorList>
            <person name="Korhonen P.K.K."/>
            <person name="Guangxu M.G."/>
            <person name="Wang T.W."/>
            <person name="Stroehlein A.J.S."/>
            <person name="Young N.D."/>
            <person name="Ang C.-S.A."/>
            <person name="Fernando D.W.F."/>
            <person name="Lu H.L."/>
            <person name="Taylor S.T."/>
            <person name="Ehtesham M.E.M."/>
            <person name="Najaraj S.H.N."/>
            <person name="Harsha G.H.G."/>
            <person name="Madugundu A.M."/>
            <person name="Renuse S.R."/>
            <person name="Holt D.H."/>
            <person name="Pandey A.P."/>
            <person name="Papenfuss A.P."/>
            <person name="Gasser R.B.G."/>
            <person name="Fischer K.F."/>
        </authorList>
    </citation>
    <scope>NUCLEOTIDE SEQUENCE</scope>
    <source>
        <strain evidence="2">SSS_KF_BRIS2020</strain>
    </source>
</reference>
<dbReference type="Proteomes" id="UP000070412">
    <property type="component" value="Unassembled WGS sequence"/>
</dbReference>
<reference evidence="3 6" key="1">
    <citation type="journal article" date="2015" name="Parasit. Vectors">
        <title>Draft genome of the scabies mite.</title>
        <authorList>
            <person name="Rider S.D.Jr."/>
            <person name="Morgan M.S."/>
            <person name="Arlian L.G."/>
        </authorList>
    </citation>
    <scope>NUCLEOTIDE SEQUENCE [LARGE SCALE GENOMIC DNA]</scope>
    <source>
        <strain evidence="3">Arlian Lab</strain>
    </source>
</reference>
<dbReference type="EnsemblMetazoa" id="SSS_5578s_mrna">
    <property type="protein sequence ID" value="KAF7490310.1"/>
    <property type="gene ID" value="SSS_5578"/>
</dbReference>
<dbReference type="SUPFAM" id="SSF57625">
    <property type="entry name" value="Invertebrate chitin-binding proteins"/>
    <property type="match status" value="1"/>
</dbReference>
<keyword evidence="5" id="KW-1185">Reference proteome</keyword>
<evidence type="ECO:0000313" key="6">
    <source>
        <dbReference type="Proteomes" id="UP000616769"/>
    </source>
</evidence>
<dbReference type="EMBL" id="JXLN01010172">
    <property type="protein sequence ID" value="KPM05275.1"/>
    <property type="molecule type" value="Genomic_DNA"/>
</dbReference>
<evidence type="ECO:0000259" key="1">
    <source>
        <dbReference type="Pfam" id="PF01607"/>
    </source>
</evidence>
<dbReference type="GO" id="GO:0005576">
    <property type="term" value="C:extracellular region"/>
    <property type="evidence" value="ECO:0007669"/>
    <property type="project" value="InterPro"/>
</dbReference>
<dbReference type="OrthoDB" id="6020543at2759"/>
<dbReference type="Pfam" id="PF01607">
    <property type="entry name" value="CBM_14"/>
    <property type="match status" value="1"/>
</dbReference>
<accession>A0A132A3T9</accession>